<sequence>MKSILLSVISFLLVMNVCGKNDVDMRTYLKKVLGNLGKIESASYHEQSQSWQPGDTVAITNFHRFIKEYTNPSDSTIGASYVCLDAKDTTRFEFGYDGNVRMISYHEHKGIMIDDFTTRSLPFRLVAPPFFCYTRNIIGYALSTGDSITTEWKDLGEAYYFKLVIHEDRQVEFFGKAYYIPKPPFDLGDPTSIYELWISKADGLPYKMRREMSHQISATTCSDVVLNQLSIAGLNLYDYVPQDYEIRKYGEQKKVTQPAATDLIGQKAPDWMLKDMYEKPVALSEFKSKVLLVNFTGIGCGACHASIPFLNGLKGKFNAGEFEVVSIETWGREPHSLRTYADKNQINYSFLCGDEGIVKSYRTYGAAPLFFILDQDRVIRKVIRGYRMGRTDEEITDAIKALL</sequence>
<feature type="domain" description="Thioredoxin" evidence="2">
    <location>
        <begin position="262"/>
        <end position="403"/>
    </location>
</feature>
<dbReference type="RefSeq" id="WP_032579166.1">
    <property type="nucleotide sequence ID" value="NZ_JGDB01000252.1"/>
</dbReference>
<dbReference type="Gene3D" id="3.40.30.10">
    <property type="entry name" value="Glutaredoxin"/>
    <property type="match status" value="1"/>
</dbReference>
<gene>
    <name evidence="3" type="ORF">M125_3916</name>
</gene>
<proteinExistence type="predicted"/>
<dbReference type="GO" id="GO:0016491">
    <property type="term" value="F:oxidoreductase activity"/>
    <property type="evidence" value="ECO:0007669"/>
    <property type="project" value="InterPro"/>
</dbReference>
<dbReference type="PATRIC" id="fig|1339316.3.peg.3696"/>
<evidence type="ECO:0000256" key="1">
    <source>
        <dbReference type="ARBA" id="ARBA00023284"/>
    </source>
</evidence>
<dbReference type="PANTHER" id="PTHR42852">
    <property type="entry name" value="THIOL:DISULFIDE INTERCHANGE PROTEIN DSBE"/>
    <property type="match status" value="1"/>
</dbReference>
<comment type="caution">
    <text evidence="3">The sequence shown here is derived from an EMBL/GenBank/DDBJ whole genome shotgun (WGS) entry which is preliminary data.</text>
</comment>
<dbReference type="InterPro" id="IPR050553">
    <property type="entry name" value="Thioredoxin_ResA/DsbE_sf"/>
</dbReference>
<keyword evidence="1" id="KW-0676">Redox-active center</keyword>
<reference evidence="3 4" key="1">
    <citation type="submission" date="2014-02" db="EMBL/GenBank/DDBJ databases">
        <authorList>
            <person name="Sears C."/>
            <person name="Carroll K."/>
            <person name="Sack B.R."/>
            <person name="Qadri F."/>
            <person name="Myers L.L."/>
            <person name="Chung G.-T."/>
            <person name="Escheverria P."/>
            <person name="Fraser C.M."/>
            <person name="Sadzewicz L."/>
            <person name="Shefchek K.A."/>
            <person name="Tallon L."/>
            <person name="Das S.P."/>
            <person name="Daugherty S."/>
            <person name="Mongodin E.F."/>
        </authorList>
    </citation>
    <scope>NUCLEOTIDE SEQUENCE [LARGE SCALE GENOMIC DNA]</scope>
    <source>
        <strain evidence="4">3998T(B)3</strain>
    </source>
</reference>
<dbReference type="PROSITE" id="PS00194">
    <property type="entry name" value="THIOREDOXIN_1"/>
    <property type="match status" value="1"/>
</dbReference>
<organism evidence="3 4">
    <name type="scientific">Bacteroides fragilis str. 3998T(B)3</name>
    <dbReference type="NCBI Taxonomy" id="1339316"/>
    <lineage>
        <taxon>Bacteria</taxon>
        <taxon>Pseudomonadati</taxon>
        <taxon>Bacteroidota</taxon>
        <taxon>Bacteroidia</taxon>
        <taxon>Bacteroidales</taxon>
        <taxon>Bacteroidaceae</taxon>
        <taxon>Bacteroides</taxon>
    </lineage>
</organism>
<dbReference type="GO" id="GO:0016209">
    <property type="term" value="F:antioxidant activity"/>
    <property type="evidence" value="ECO:0007669"/>
    <property type="project" value="InterPro"/>
</dbReference>
<dbReference type="InterPro" id="IPR036249">
    <property type="entry name" value="Thioredoxin-like_sf"/>
</dbReference>
<dbReference type="InterPro" id="IPR017937">
    <property type="entry name" value="Thioredoxin_CS"/>
</dbReference>
<dbReference type="Pfam" id="PF00578">
    <property type="entry name" value="AhpC-TSA"/>
    <property type="match status" value="1"/>
</dbReference>
<dbReference type="AlphaFoldDB" id="A0A015V2A6"/>
<dbReference type="SUPFAM" id="SSF52833">
    <property type="entry name" value="Thioredoxin-like"/>
    <property type="match status" value="1"/>
</dbReference>
<dbReference type="PANTHER" id="PTHR42852:SF17">
    <property type="entry name" value="THIOREDOXIN-LIKE PROTEIN HI_1115"/>
    <property type="match status" value="1"/>
</dbReference>
<evidence type="ECO:0000313" key="3">
    <source>
        <dbReference type="EMBL" id="EXY89421.1"/>
    </source>
</evidence>
<name>A0A015V2A6_BACFG</name>
<dbReference type="PROSITE" id="PS51352">
    <property type="entry name" value="THIOREDOXIN_2"/>
    <property type="match status" value="1"/>
</dbReference>
<dbReference type="EMBL" id="JGDB01000252">
    <property type="protein sequence ID" value="EXY89421.1"/>
    <property type="molecule type" value="Genomic_DNA"/>
</dbReference>
<dbReference type="InterPro" id="IPR013766">
    <property type="entry name" value="Thioredoxin_domain"/>
</dbReference>
<dbReference type="InterPro" id="IPR000866">
    <property type="entry name" value="AhpC/TSA"/>
</dbReference>
<protein>
    <submittedName>
        <fullName evidence="3">AhpC/TSA family protein</fullName>
    </submittedName>
</protein>
<evidence type="ECO:0000259" key="2">
    <source>
        <dbReference type="PROSITE" id="PS51352"/>
    </source>
</evidence>
<dbReference type="CDD" id="cd02966">
    <property type="entry name" value="TlpA_like_family"/>
    <property type="match status" value="1"/>
</dbReference>
<evidence type="ECO:0000313" key="4">
    <source>
        <dbReference type="Proteomes" id="UP000020773"/>
    </source>
</evidence>
<dbReference type="Proteomes" id="UP000020773">
    <property type="component" value="Unassembled WGS sequence"/>
</dbReference>
<accession>A0A015V2A6</accession>